<evidence type="ECO:0000256" key="6">
    <source>
        <dbReference type="ARBA" id="ARBA00023136"/>
    </source>
</evidence>
<proteinExistence type="predicted"/>
<protein>
    <submittedName>
        <fullName evidence="9">Predicted arabinose efflux permease, MFS family</fullName>
    </submittedName>
</protein>
<evidence type="ECO:0000256" key="1">
    <source>
        <dbReference type="ARBA" id="ARBA00004651"/>
    </source>
</evidence>
<dbReference type="GO" id="GO:0005886">
    <property type="term" value="C:plasma membrane"/>
    <property type="evidence" value="ECO:0007669"/>
    <property type="project" value="UniProtKB-SubCell"/>
</dbReference>
<feature type="transmembrane region" description="Helical" evidence="7">
    <location>
        <begin position="288"/>
        <end position="306"/>
    </location>
</feature>
<name>A0A1I0W836_9PSEU</name>
<evidence type="ECO:0000256" key="2">
    <source>
        <dbReference type="ARBA" id="ARBA00022448"/>
    </source>
</evidence>
<keyword evidence="10" id="KW-1185">Reference proteome</keyword>
<feature type="domain" description="Major facilitator superfamily (MFS) profile" evidence="8">
    <location>
        <begin position="1"/>
        <end position="402"/>
    </location>
</feature>
<feature type="transmembrane region" description="Helical" evidence="7">
    <location>
        <begin position="257"/>
        <end position="276"/>
    </location>
</feature>
<organism evidence="9 10">
    <name type="scientific">Amycolatopsis marina</name>
    <dbReference type="NCBI Taxonomy" id="490629"/>
    <lineage>
        <taxon>Bacteria</taxon>
        <taxon>Bacillati</taxon>
        <taxon>Actinomycetota</taxon>
        <taxon>Actinomycetes</taxon>
        <taxon>Pseudonocardiales</taxon>
        <taxon>Pseudonocardiaceae</taxon>
        <taxon>Amycolatopsis</taxon>
    </lineage>
</organism>
<keyword evidence="5 7" id="KW-1133">Transmembrane helix</keyword>
<reference evidence="10" key="1">
    <citation type="submission" date="2016-10" db="EMBL/GenBank/DDBJ databases">
        <authorList>
            <person name="Varghese N."/>
            <person name="Submissions S."/>
        </authorList>
    </citation>
    <scope>NUCLEOTIDE SEQUENCE [LARGE SCALE GENOMIC DNA]</scope>
    <source>
        <strain evidence="10">CGMCC 4.3568</strain>
    </source>
</reference>
<dbReference type="EMBL" id="FOKG01000001">
    <property type="protein sequence ID" value="SFA84872.1"/>
    <property type="molecule type" value="Genomic_DNA"/>
</dbReference>
<dbReference type="InterPro" id="IPR020846">
    <property type="entry name" value="MFS_dom"/>
</dbReference>
<feature type="transmembrane region" description="Helical" evidence="7">
    <location>
        <begin position="222"/>
        <end position="245"/>
    </location>
</feature>
<dbReference type="PROSITE" id="PS50850">
    <property type="entry name" value="MFS"/>
    <property type="match status" value="1"/>
</dbReference>
<dbReference type="RefSeq" id="WP_091669434.1">
    <property type="nucleotide sequence ID" value="NZ_FOKG01000001.1"/>
</dbReference>
<evidence type="ECO:0000256" key="3">
    <source>
        <dbReference type="ARBA" id="ARBA00022475"/>
    </source>
</evidence>
<evidence type="ECO:0000313" key="9">
    <source>
        <dbReference type="EMBL" id="SFA84872.1"/>
    </source>
</evidence>
<dbReference type="GO" id="GO:0022857">
    <property type="term" value="F:transmembrane transporter activity"/>
    <property type="evidence" value="ECO:0007669"/>
    <property type="project" value="InterPro"/>
</dbReference>
<feature type="transmembrane region" description="Helical" evidence="7">
    <location>
        <begin position="173"/>
        <end position="190"/>
    </location>
</feature>
<sequence length="419" mass="43821">MSDHPDRRLRWLLSSSTLSNLGDGIGKVAFPLLAATLTRDPVLIAGLSATQFLPWLLFALLTGAMLDRVDRRTAMIVANLTRAAVVGGVALLVHFDSISIWLVYLAALLIGSAETVADSAANVLIPSVVERSGLERANSKLQSVEIVGQTFLGGPIGSLTFVVFAAFPFLLNSIGFAVAAALLVGLAGSYRPQRQDPSASETVLRLRDQLADGLRWVRRSPVVLRLVIIASLVSLVTEMAQAQLVLYALDDLDLDKAAFGLFAFVGGAGGLLGAGVAPRLVRHSGRRAVLAAGLTLSGLAFLGMGLSDQPVVSAVLFGLFAAGVVAVNVVLGTVRHAIVPSELLGRVLGVWRTLVWGAIPVGALLGGVLTRVLGSPSATFVLSGVLQLLVAGAALLLLRRHHAAVDLLDPTDGKPDTKW</sequence>
<evidence type="ECO:0000256" key="7">
    <source>
        <dbReference type="SAM" id="Phobius"/>
    </source>
</evidence>
<evidence type="ECO:0000256" key="5">
    <source>
        <dbReference type="ARBA" id="ARBA00022989"/>
    </source>
</evidence>
<gene>
    <name evidence="9" type="ORF">SAMN05216266_101826</name>
</gene>
<dbReference type="CDD" id="cd06173">
    <property type="entry name" value="MFS_MefA_like"/>
    <property type="match status" value="1"/>
</dbReference>
<keyword evidence="2" id="KW-0813">Transport</keyword>
<keyword evidence="4 7" id="KW-0812">Transmembrane</keyword>
<evidence type="ECO:0000259" key="8">
    <source>
        <dbReference type="PROSITE" id="PS50850"/>
    </source>
</evidence>
<dbReference type="InterPro" id="IPR010290">
    <property type="entry name" value="TM_effector"/>
</dbReference>
<dbReference type="Proteomes" id="UP000243799">
    <property type="component" value="Unassembled WGS sequence"/>
</dbReference>
<dbReference type="STRING" id="490629.SAMN05216266_101826"/>
<dbReference type="Pfam" id="PF05977">
    <property type="entry name" value="MFS_3"/>
    <property type="match status" value="1"/>
</dbReference>
<comment type="subcellular location">
    <subcellularLocation>
        <location evidence="1">Cell membrane</location>
        <topology evidence="1">Multi-pass membrane protein</topology>
    </subcellularLocation>
</comment>
<dbReference type="InterPro" id="IPR036259">
    <property type="entry name" value="MFS_trans_sf"/>
</dbReference>
<dbReference type="Gene3D" id="1.20.1250.20">
    <property type="entry name" value="MFS general substrate transporter like domains"/>
    <property type="match status" value="1"/>
</dbReference>
<feature type="transmembrane region" description="Helical" evidence="7">
    <location>
        <begin position="42"/>
        <end position="61"/>
    </location>
</feature>
<feature type="transmembrane region" description="Helical" evidence="7">
    <location>
        <begin position="354"/>
        <end position="374"/>
    </location>
</feature>
<dbReference type="PANTHER" id="PTHR23513:SF6">
    <property type="entry name" value="MAJOR FACILITATOR SUPERFAMILY ASSOCIATED DOMAIN-CONTAINING PROTEIN"/>
    <property type="match status" value="1"/>
</dbReference>
<feature type="transmembrane region" description="Helical" evidence="7">
    <location>
        <begin position="380"/>
        <end position="398"/>
    </location>
</feature>
<dbReference type="SUPFAM" id="SSF103473">
    <property type="entry name" value="MFS general substrate transporter"/>
    <property type="match status" value="1"/>
</dbReference>
<accession>A0A1I0W836</accession>
<keyword evidence="6 7" id="KW-0472">Membrane</keyword>
<evidence type="ECO:0000313" key="10">
    <source>
        <dbReference type="Proteomes" id="UP000243799"/>
    </source>
</evidence>
<keyword evidence="3" id="KW-1003">Cell membrane</keyword>
<dbReference type="AlphaFoldDB" id="A0A1I0W836"/>
<dbReference type="OrthoDB" id="145388at2"/>
<dbReference type="PANTHER" id="PTHR23513">
    <property type="entry name" value="INTEGRAL MEMBRANE EFFLUX PROTEIN-RELATED"/>
    <property type="match status" value="1"/>
</dbReference>
<evidence type="ECO:0000256" key="4">
    <source>
        <dbReference type="ARBA" id="ARBA00022692"/>
    </source>
</evidence>
<feature type="transmembrane region" description="Helical" evidence="7">
    <location>
        <begin position="312"/>
        <end position="334"/>
    </location>
</feature>